<organism evidence="1 2">
    <name type="scientific">Exocentrus adspersus</name>
    <dbReference type="NCBI Taxonomy" id="1586481"/>
    <lineage>
        <taxon>Eukaryota</taxon>
        <taxon>Metazoa</taxon>
        <taxon>Ecdysozoa</taxon>
        <taxon>Arthropoda</taxon>
        <taxon>Hexapoda</taxon>
        <taxon>Insecta</taxon>
        <taxon>Pterygota</taxon>
        <taxon>Neoptera</taxon>
        <taxon>Endopterygota</taxon>
        <taxon>Coleoptera</taxon>
        <taxon>Polyphaga</taxon>
        <taxon>Cucujiformia</taxon>
        <taxon>Chrysomeloidea</taxon>
        <taxon>Cerambycidae</taxon>
        <taxon>Lamiinae</taxon>
        <taxon>Acanthocinini</taxon>
        <taxon>Exocentrus</taxon>
    </lineage>
</organism>
<reference evidence="1 2" key="1">
    <citation type="journal article" date="2023" name="Insect Mol. Biol.">
        <title>Genome sequencing provides insights into the evolution of gene families encoding plant cell wall-degrading enzymes in longhorned beetles.</title>
        <authorList>
            <person name="Shin N.R."/>
            <person name="Okamura Y."/>
            <person name="Kirsch R."/>
            <person name="Pauchet Y."/>
        </authorList>
    </citation>
    <scope>NUCLEOTIDE SEQUENCE [LARGE SCALE GENOMIC DNA]</scope>
    <source>
        <strain evidence="1">EAD_L_NR</strain>
    </source>
</reference>
<proteinExistence type="predicted"/>
<dbReference type="EMBL" id="JANEYG010000004">
    <property type="protein sequence ID" value="KAJ8923630.1"/>
    <property type="molecule type" value="Genomic_DNA"/>
</dbReference>
<evidence type="ECO:0000313" key="2">
    <source>
        <dbReference type="Proteomes" id="UP001159042"/>
    </source>
</evidence>
<dbReference type="Proteomes" id="UP001159042">
    <property type="component" value="Unassembled WGS sequence"/>
</dbReference>
<comment type="caution">
    <text evidence="1">The sequence shown here is derived from an EMBL/GenBank/DDBJ whole genome shotgun (WGS) entry which is preliminary data.</text>
</comment>
<accession>A0AAV8WC92</accession>
<name>A0AAV8WC92_9CUCU</name>
<dbReference type="AlphaFoldDB" id="A0AAV8WC92"/>
<gene>
    <name evidence="1" type="ORF">NQ315_010209</name>
</gene>
<evidence type="ECO:0000313" key="1">
    <source>
        <dbReference type="EMBL" id="KAJ8923630.1"/>
    </source>
</evidence>
<protein>
    <submittedName>
        <fullName evidence="1">Uncharacterized protein</fullName>
    </submittedName>
</protein>
<sequence length="1084" mass="125016">MEEVENDPNQEIDPDHYDFIGLVKAYFEKIKDQRHIINVLIEHMNNKLKSLLPYEDDLSEYRDHLPVELDKFLELLDSKFNAIPKTNLQSLDGKHKSYLLSLLYFCTRQKADVTDRTKLTAAPMYKCQLTAVFEILNSRDIDILQKETLIKSMKEYCLHEEFLNDELLAASINVFVSIMIMTASKEMVQRGTVVGLSFSCMDTLRLILLHTSNTNLLKMITRKLFRCLKSTYINSLPNGDIAADVVIIFLKRTLEIRGFDRKIDAILDGFADTFRWNNFNNYKNAVKILNIFPEEYYSELLRKISTVGKVHSDKTTLINIFKVVKEILITPPNYFISKIAVRYSCIVTDVMQNILNHNGEVVNAAIDVFAEICNAETNPFHVFIFSDIRVKKSLGNLPVETILVGLGEATDASWTPKNKKLFQIFARFVAITPELNPEMVQTSLEGIISDAGPVTFEDSRQLLQKTFLTVSNRGDKEIAKILLHVMHKFAFPAPNKVQPIYANHLFYSMLNPILMNGITYSPNCYYSVYLTADFEYDILFNKLRHLIGNEQVTRAINNLDYKEPCSAILLCCLLDYHPYNKKEGLIFYIVNNFVQLATTTTSGYVSTALEKILTNGEVSVVHHAQLDIIQSSILTGLFERKFPIQSVKAVFSLYTTIRRILKLPDNTAELKRLLDETIFAVLNWLQENVFVDTTVLLYLNELCLLLKMIPNNEALDIVERCLDDPAKATVISTWTPEVVIQILTFVCTIGLMDKNKSGVAKRLILENLESENRVMKVVTIKLLYSICKEITHEFDTVIKFSFKEMVIGNPCLVRICASILEELIHEDYIKLEAEDFYKFVYAVGCIDFKAFMTNLLSRRFLLTNQNDIMKYYVQVIMFINGCRKHPKYPISSSFCDDLAQIRIKLDSSTDLLRFLFSNLSIQKKFNVVSEISLIFGVVVRGLCKVDETLVKALLDMIATIKFVKLSVIDKPTSGCYYQDMIKFVDKYIVRHDPQYNSEVYYMEYKLQIKQCTLSLFELLFYECDQLETEIGLALFDAVMHWIDLVKAEIVHQIHEKKSKDYDPYFAKLVQYYKKNREKLDSHLR</sequence>
<keyword evidence="2" id="KW-1185">Reference proteome</keyword>